<feature type="transmembrane region" description="Helical" evidence="1">
    <location>
        <begin position="59"/>
        <end position="82"/>
    </location>
</feature>
<dbReference type="Pfam" id="PF10317">
    <property type="entry name" value="7TM_GPCR_Srd"/>
    <property type="match status" value="1"/>
</dbReference>
<accession>A0A6V7WQK8</accession>
<evidence type="ECO:0000256" key="1">
    <source>
        <dbReference type="SAM" id="Phobius"/>
    </source>
</evidence>
<comment type="caution">
    <text evidence="3">The sequence shown here is derived from an EMBL/GenBank/DDBJ whole genome shotgun (WGS) entry which is preliminary data.</text>
</comment>
<dbReference type="PANTHER" id="PTHR22943">
    <property type="entry name" value="7-TRANSMEMBRANE DOMAIN RECEPTOR C.ELEGANS"/>
    <property type="match status" value="1"/>
</dbReference>
<feature type="signal peptide" evidence="2">
    <location>
        <begin position="1"/>
        <end position="19"/>
    </location>
</feature>
<evidence type="ECO:0000256" key="2">
    <source>
        <dbReference type="SAM" id="SignalP"/>
    </source>
</evidence>
<proteinExistence type="predicted"/>
<protein>
    <submittedName>
        <fullName evidence="3">Uncharacterized protein</fullName>
    </submittedName>
</protein>
<keyword evidence="1" id="KW-1133">Transmembrane helix</keyword>
<evidence type="ECO:0000313" key="4">
    <source>
        <dbReference type="Proteomes" id="UP000580250"/>
    </source>
</evidence>
<dbReference type="AlphaFoldDB" id="A0A6V7WQK8"/>
<dbReference type="InterPro" id="IPR019421">
    <property type="entry name" value="7TM_GPCR_serpentine_rcpt_Srd"/>
</dbReference>
<feature type="chain" id="PRO_5028187983" evidence="2">
    <location>
        <begin position="20"/>
        <end position="244"/>
    </location>
</feature>
<dbReference type="SUPFAM" id="SSF81321">
    <property type="entry name" value="Family A G protein-coupled receptor-like"/>
    <property type="match status" value="1"/>
</dbReference>
<feature type="transmembrane region" description="Helical" evidence="1">
    <location>
        <begin position="154"/>
        <end position="179"/>
    </location>
</feature>
<dbReference type="PANTHER" id="PTHR22943:SF248">
    <property type="entry name" value="SEVEN TM RECEPTOR"/>
    <property type="match status" value="1"/>
</dbReference>
<dbReference type="Proteomes" id="UP000580250">
    <property type="component" value="Unassembled WGS sequence"/>
</dbReference>
<evidence type="ECO:0000313" key="3">
    <source>
        <dbReference type="EMBL" id="CAD2189298.1"/>
    </source>
</evidence>
<feature type="transmembrane region" description="Helical" evidence="1">
    <location>
        <begin position="120"/>
        <end position="148"/>
    </location>
</feature>
<dbReference type="EMBL" id="CAJEWN010000742">
    <property type="protein sequence ID" value="CAD2189298.1"/>
    <property type="molecule type" value="Genomic_DNA"/>
</dbReference>
<keyword evidence="1" id="KW-0812">Transmembrane</keyword>
<reference evidence="3 4" key="1">
    <citation type="submission" date="2020-08" db="EMBL/GenBank/DDBJ databases">
        <authorList>
            <person name="Koutsovoulos G."/>
            <person name="Danchin GJ E."/>
        </authorList>
    </citation>
    <scope>NUCLEOTIDE SEQUENCE [LARGE SCALE GENOMIC DNA]</scope>
</reference>
<keyword evidence="1" id="KW-0472">Membrane</keyword>
<keyword evidence="2" id="KW-0732">Signal</keyword>
<dbReference type="OrthoDB" id="5850917at2759"/>
<name>A0A6V7WQK8_MELEN</name>
<gene>
    <name evidence="3" type="ORF">MENT_LOCUS42011</name>
</gene>
<sequence>MGVLAFLLNLFHIILLAWADYPRPNYYEKMEELSKLVTQEAGITDVKFSSFTWARSFPWLMHCVIMVFLFSTCYAVITICVFKIRKYVREAFTLSVDIGEKDLSLEKLKMERLRDYNNQLTYALIVQAILPTFEVIAMSTQILLPIFYPTGTTVFIIVYTVIPLYFAPVINPLSTIFLVKPYRRAVINKIFGRNNGEMTHATIKNNTGMPTSKDQQRSFNTVAPMEQGGASSIKCLNKSRNILF</sequence>
<organism evidence="3 4">
    <name type="scientific">Meloidogyne enterolobii</name>
    <name type="common">Root-knot nematode worm</name>
    <name type="synonym">Meloidogyne mayaguensis</name>
    <dbReference type="NCBI Taxonomy" id="390850"/>
    <lineage>
        <taxon>Eukaryota</taxon>
        <taxon>Metazoa</taxon>
        <taxon>Ecdysozoa</taxon>
        <taxon>Nematoda</taxon>
        <taxon>Chromadorea</taxon>
        <taxon>Rhabditida</taxon>
        <taxon>Tylenchina</taxon>
        <taxon>Tylenchomorpha</taxon>
        <taxon>Tylenchoidea</taxon>
        <taxon>Meloidogynidae</taxon>
        <taxon>Meloidogyninae</taxon>
        <taxon>Meloidogyne</taxon>
    </lineage>
</organism>